<evidence type="ECO:0000313" key="2">
    <source>
        <dbReference type="Proteomes" id="UP000198968"/>
    </source>
</evidence>
<protein>
    <submittedName>
        <fullName evidence="1">Uncharacterized protein</fullName>
    </submittedName>
</protein>
<organism evidence="1 2">
    <name type="scientific">Candidatus Pantoea varia</name>
    <dbReference type="NCBI Taxonomy" id="1881036"/>
    <lineage>
        <taxon>Bacteria</taxon>
        <taxon>Pseudomonadati</taxon>
        <taxon>Pseudomonadota</taxon>
        <taxon>Gammaproteobacteria</taxon>
        <taxon>Enterobacterales</taxon>
        <taxon>Erwiniaceae</taxon>
        <taxon>Pantoea</taxon>
    </lineage>
</organism>
<dbReference type="EMBL" id="FOVG01000001">
    <property type="protein sequence ID" value="SFN44269.1"/>
    <property type="molecule type" value="Genomic_DNA"/>
</dbReference>
<proteinExistence type="predicted"/>
<reference evidence="2" key="1">
    <citation type="submission" date="2016-10" db="EMBL/GenBank/DDBJ databases">
        <authorList>
            <person name="Varghese N."/>
            <person name="Submissions S."/>
        </authorList>
    </citation>
    <scope>NUCLEOTIDE SEQUENCE [LARGE SCALE GENOMIC DNA]</scope>
    <source>
        <strain evidence="2">OV426</strain>
    </source>
</reference>
<name>A0A1I4Z2R7_9GAMM</name>
<evidence type="ECO:0000313" key="1">
    <source>
        <dbReference type="EMBL" id="SFN44269.1"/>
    </source>
</evidence>
<dbReference type="Proteomes" id="UP000198968">
    <property type="component" value="Unassembled WGS sequence"/>
</dbReference>
<accession>A0A1I4Z2R7</accession>
<sequence length="51" mass="6195">MRNLTWQETIRNMINFFPANLRRQAKPKLYLCHPWSKKELLTQIYNNSAIC</sequence>
<gene>
    <name evidence="1" type="ORF">SAMN05428971_1442</name>
</gene>
<keyword evidence="2" id="KW-1185">Reference proteome</keyword>
<dbReference type="AlphaFoldDB" id="A0A1I4Z2R7"/>